<dbReference type="InterPro" id="IPR051207">
    <property type="entry name" value="ComplexI_NDUFA9_subunit"/>
</dbReference>
<feature type="domain" description="NAD(P)-binding" evidence="1">
    <location>
        <begin position="7"/>
        <end position="135"/>
    </location>
</feature>
<keyword evidence="3" id="KW-1185">Reference proteome</keyword>
<dbReference type="EMBL" id="JBHTLN010000007">
    <property type="protein sequence ID" value="MFD1123593.1"/>
    <property type="molecule type" value="Genomic_DNA"/>
</dbReference>
<dbReference type="Proteomes" id="UP001597206">
    <property type="component" value="Unassembled WGS sequence"/>
</dbReference>
<dbReference type="PANTHER" id="PTHR12126:SF11">
    <property type="entry name" value="NADH DEHYDROGENASE [UBIQUINONE] 1 ALPHA SUBCOMPLEX SUBUNIT 9, MITOCHONDRIAL"/>
    <property type="match status" value="1"/>
</dbReference>
<sequence length="253" mass="26989">MKAVVFGGSGLIGSKVVEVLKAQGHEAITASRNLGIDVVTGEGLDAILHNADIVIDTTDAPSFEDDVARTFFETATGNIIAAAKDKDIKHYIALSVVGTHKLQNSGYFQGKLKQEGLIKASGIPYTIARATQFYEFVLLIAQAATADNIVRLPSAKLQPIAAIDVATAIAGIAGGKPYNGIVDIAGPEKIALSEFARRALVAQKDSREVVTDESALYVQTFKIDDTTLTPEYHTLTGTTRLDTWLADPARTFK</sequence>
<protein>
    <submittedName>
        <fullName evidence="2">SDR family oxidoreductase</fullName>
    </submittedName>
</protein>
<dbReference type="InterPro" id="IPR036291">
    <property type="entry name" value="NAD(P)-bd_dom_sf"/>
</dbReference>
<dbReference type="RefSeq" id="WP_379035427.1">
    <property type="nucleotide sequence ID" value="NZ_JBHTLN010000007.1"/>
</dbReference>
<proteinExistence type="predicted"/>
<name>A0ABW3PH94_9PROT</name>
<reference evidence="3" key="1">
    <citation type="journal article" date="2019" name="Int. J. Syst. Evol. Microbiol.">
        <title>The Global Catalogue of Microorganisms (GCM) 10K type strain sequencing project: providing services to taxonomists for standard genome sequencing and annotation.</title>
        <authorList>
            <consortium name="The Broad Institute Genomics Platform"/>
            <consortium name="The Broad Institute Genome Sequencing Center for Infectious Disease"/>
            <person name="Wu L."/>
            <person name="Ma J."/>
        </authorList>
    </citation>
    <scope>NUCLEOTIDE SEQUENCE [LARGE SCALE GENOMIC DNA]</scope>
    <source>
        <strain evidence="3">CCUG 58411</strain>
    </source>
</reference>
<evidence type="ECO:0000259" key="1">
    <source>
        <dbReference type="Pfam" id="PF13460"/>
    </source>
</evidence>
<evidence type="ECO:0000313" key="2">
    <source>
        <dbReference type="EMBL" id="MFD1123593.1"/>
    </source>
</evidence>
<organism evidence="2 3">
    <name type="scientific">Methylophilus flavus</name>
    <dbReference type="NCBI Taxonomy" id="640084"/>
    <lineage>
        <taxon>Bacteria</taxon>
        <taxon>Pseudomonadati</taxon>
        <taxon>Pseudomonadota</taxon>
        <taxon>Betaproteobacteria</taxon>
        <taxon>Nitrosomonadales</taxon>
        <taxon>Methylophilaceae</taxon>
        <taxon>Methylophilus</taxon>
    </lineage>
</organism>
<comment type="caution">
    <text evidence="2">The sequence shown here is derived from an EMBL/GenBank/DDBJ whole genome shotgun (WGS) entry which is preliminary data.</text>
</comment>
<dbReference type="SUPFAM" id="SSF51735">
    <property type="entry name" value="NAD(P)-binding Rossmann-fold domains"/>
    <property type="match status" value="1"/>
</dbReference>
<dbReference type="Gene3D" id="3.40.50.720">
    <property type="entry name" value="NAD(P)-binding Rossmann-like Domain"/>
    <property type="match status" value="1"/>
</dbReference>
<evidence type="ECO:0000313" key="3">
    <source>
        <dbReference type="Proteomes" id="UP001597206"/>
    </source>
</evidence>
<gene>
    <name evidence="2" type="ORF">ACFQ2T_13845</name>
</gene>
<dbReference type="InterPro" id="IPR016040">
    <property type="entry name" value="NAD(P)-bd_dom"/>
</dbReference>
<dbReference type="Pfam" id="PF13460">
    <property type="entry name" value="NAD_binding_10"/>
    <property type="match status" value="1"/>
</dbReference>
<accession>A0ABW3PH94</accession>
<dbReference type="PANTHER" id="PTHR12126">
    <property type="entry name" value="NADH-UBIQUINONE OXIDOREDUCTASE 39 KDA SUBUNIT-RELATED"/>
    <property type="match status" value="1"/>
</dbReference>